<evidence type="ECO:0000313" key="1">
    <source>
        <dbReference type="EMBL" id="AAZ25035.1"/>
    </source>
</evidence>
<dbReference type="STRING" id="167879.CPS_0303"/>
<sequence length="44" mass="4814">MIKNNTLHTLMISINGQAMFNTRALALSLCDTNSERLLGCFQGA</sequence>
<reference evidence="1" key="1">
    <citation type="journal article" date="2005" name="Proc. Natl. Acad. Sci. U.S.A.">
        <title>The psychrophilic lifestyle as revealed by the genome sequence of Colwellia psychrerythraea 34H through genomic and proteomic analyses.</title>
        <authorList>
            <person name="Methe B.A."/>
            <person name="Nelson K.E."/>
            <person name="Deming J.W."/>
            <person name="Momen B."/>
            <person name="Melamud E."/>
            <person name="Zhang X."/>
            <person name="Moult J."/>
            <person name="Madupu R."/>
            <person name="Nelson W.C."/>
            <person name="Dodson R.J."/>
            <person name="Brinkac L.M."/>
            <person name="Daugherty S.C."/>
            <person name="Durkin A.S."/>
            <person name="DeBoy R.T."/>
            <person name="Kolonay J.F."/>
            <person name="Sullivan S.A."/>
            <person name="Zhou L."/>
            <person name="Davidsen T.M."/>
            <person name="Wu M."/>
            <person name="Huston A.L."/>
            <person name="Lewis M."/>
            <person name="Weaver B."/>
            <person name="Weidman J.F."/>
            <person name="Khouri H."/>
            <person name="Utterback T.R."/>
            <person name="Feldblyum T.V."/>
            <person name="Fraser C.M."/>
        </authorList>
    </citation>
    <scope>NUCLEOTIDE SEQUENCE [LARGE SCALE GENOMIC DNA]</scope>
    <source>
        <strain evidence="1">34H</strain>
    </source>
</reference>
<organism evidence="1 2">
    <name type="scientific">Colwellia psychrerythraea (strain 34H / ATCC BAA-681)</name>
    <name type="common">Vibrio psychroerythus</name>
    <dbReference type="NCBI Taxonomy" id="167879"/>
    <lineage>
        <taxon>Bacteria</taxon>
        <taxon>Pseudomonadati</taxon>
        <taxon>Pseudomonadota</taxon>
        <taxon>Gammaproteobacteria</taxon>
        <taxon>Alteromonadales</taxon>
        <taxon>Colwelliaceae</taxon>
        <taxon>Colwellia</taxon>
    </lineage>
</organism>
<gene>
    <name evidence="1" type="ordered locus">CPS_0303</name>
</gene>
<dbReference type="HOGENOM" id="CLU_3214864_0_0_6"/>
<proteinExistence type="predicted"/>
<dbReference type="KEGG" id="cps:CPS_0303"/>
<dbReference type="EMBL" id="CP000083">
    <property type="protein sequence ID" value="AAZ25035.1"/>
    <property type="molecule type" value="Genomic_DNA"/>
</dbReference>
<dbReference type="Proteomes" id="UP000000547">
    <property type="component" value="Chromosome"/>
</dbReference>
<accession>Q48A44</accession>
<protein>
    <submittedName>
        <fullName evidence="1">Uncharacterized protein</fullName>
    </submittedName>
</protein>
<dbReference type="AlphaFoldDB" id="Q48A44"/>
<name>Q48A44_COLP3</name>
<evidence type="ECO:0000313" key="2">
    <source>
        <dbReference type="Proteomes" id="UP000000547"/>
    </source>
</evidence>